<dbReference type="PANTHER" id="PTHR24293:SF0">
    <property type="entry name" value="CYP46A1 PROTEIN-RELATED"/>
    <property type="match status" value="1"/>
</dbReference>
<evidence type="ECO:0000256" key="1">
    <source>
        <dbReference type="ARBA" id="ARBA00010617"/>
    </source>
</evidence>
<dbReference type="Proteomes" id="UP000694523">
    <property type="component" value="Unplaced"/>
</dbReference>
<dbReference type="GO" id="GO:0005506">
    <property type="term" value="F:iron ion binding"/>
    <property type="evidence" value="ECO:0007669"/>
    <property type="project" value="InterPro"/>
</dbReference>
<dbReference type="GO" id="GO:0033781">
    <property type="term" value="F:cholesterol 24-hydroxylase activity"/>
    <property type="evidence" value="ECO:0007669"/>
    <property type="project" value="InterPro"/>
</dbReference>
<keyword evidence="4" id="KW-1185">Reference proteome</keyword>
<reference evidence="3" key="1">
    <citation type="submission" date="2025-08" db="UniProtKB">
        <authorList>
            <consortium name="Ensembl"/>
        </authorList>
    </citation>
    <scope>IDENTIFICATION</scope>
</reference>
<keyword evidence="2" id="KW-0408">Iron</keyword>
<dbReference type="InterPro" id="IPR036396">
    <property type="entry name" value="Cyt_P450_sf"/>
</dbReference>
<sequence length="407" mass="46360">FVAFLGYCIYIKHLHLKYDHIPGPPRQRYACVSSVVIMRVSVVSVPSCLLFHHLFTFLGSGLVTAQQPVSYYVENFLSWERTSTSFWTELSQKLMDKLSEEAESSTVASMLRMFNSVTLDVITTVAFGIDLDLLKYASPYPKAIETCLKGMCYYIRDASFQVNVKFIYSLEACRLLRRTGAQWINERKTAIQNGEEVPRDILTQIIKSDKIANTKDEEFMLDNFVTFFIAGQETTANQLAFCLMELGRHPDILEKLKKEIDDVLGMKREITYDDLGNLTYLTQVLKETLRMYPTITGTSRELPEDMVIGGIHIPGGVTVMFSTYVTGRMEKFFKDPQKFDPERFHPDAPKHKTTNLRQPLEGSAAFLFTHTVPVEIVLPVLQSQKNSQHCTVFLNKCVVLLTEIHSG</sequence>
<evidence type="ECO:0000313" key="3">
    <source>
        <dbReference type="Ensembl" id="ENSNMLP00000006858.1"/>
    </source>
</evidence>
<dbReference type="AlphaFoldDB" id="A0A8C6SL71"/>
<proteinExistence type="inferred from homology"/>
<dbReference type="PRINTS" id="PR00463">
    <property type="entry name" value="EP450I"/>
</dbReference>
<dbReference type="GO" id="GO:0020037">
    <property type="term" value="F:heme binding"/>
    <property type="evidence" value="ECO:0007669"/>
    <property type="project" value="InterPro"/>
</dbReference>
<dbReference type="Gene3D" id="1.10.630.10">
    <property type="entry name" value="Cytochrome P450"/>
    <property type="match status" value="1"/>
</dbReference>
<comment type="similarity">
    <text evidence="1">Belongs to the cytochrome P450 family.</text>
</comment>
<protein>
    <submittedName>
        <fullName evidence="3">Cytochrome P450 family 46 subfamily A member 1</fullName>
    </submittedName>
</protein>
<dbReference type="InterPro" id="IPR002401">
    <property type="entry name" value="Cyt_P450_E_grp-I"/>
</dbReference>
<dbReference type="Ensembl" id="ENSNMLT00000007822.1">
    <property type="protein sequence ID" value="ENSNMLP00000006858.1"/>
    <property type="gene ID" value="ENSNMLG00000004967.1"/>
</dbReference>
<evidence type="ECO:0000256" key="2">
    <source>
        <dbReference type="ARBA" id="ARBA00023004"/>
    </source>
</evidence>
<reference evidence="3" key="2">
    <citation type="submission" date="2025-09" db="UniProtKB">
        <authorList>
            <consortium name="Ensembl"/>
        </authorList>
    </citation>
    <scope>IDENTIFICATION</scope>
</reference>
<evidence type="ECO:0000313" key="4">
    <source>
        <dbReference type="Proteomes" id="UP000694523"/>
    </source>
</evidence>
<dbReference type="PANTHER" id="PTHR24293">
    <property type="entry name" value="CYTOCHROME P450 FAMILY 46 SUBFAMILY A"/>
    <property type="match status" value="1"/>
</dbReference>
<dbReference type="SUPFAM" id="SSF48264">
    <property type="entry name" value="Cytochrome P450"/>
    <property type="match status" value="1"/>
</dbReference>
<name>A0A8C6SL71_9GOBI</name>
<dbReference type="InterPro" id="IPR039983">
    <property type="entry name" value="CYP46A1"/>
</dbReference>
<dbReference type="Pfam" id="PF00067">
    <property type="entry name" value="p450"/>
    <property type="match status" value="1"/>
</dbReference>
<organism evidence="3 4">
    <name type="scientific">Neogobius melanostomus</name>
    <name type="common">round goby</name>
    <dbReference type="NCBI Taxonomy" id="47308"/>
    <lineage>
        <taxon>Eukaryota</taxon>
        <taxon>Metazoa</taxon>
        <taxon>Chordata</taxon>
        <taxon>Craniata</taxon>
        <taxon>Vertebrata</taxon>
        <taxon>Euteleostomi</taxon>
        <taxon>Actinopterygii</taxon>
        <taxon>Neopterygii</taxon>
        <taxon>Teleostei</taxon>
        <taxon>Neoteleostei</taxon>
        <taxon>Acanthomorphata</taxon>
        <taxon>Gobiaria</taxon>
        <taxon>Gobiiformes</taxon>
        <taxon>Gobioidei</taxon>
        <taxon>Gobiidae</taxon>
        <taxon>Benthophilinae</taxon>
        <taxon>Neogobiini</taxon>
        <taxon>Neogobius</taxon>
    </lineage>
</organism>
<accession>A0A8C6SL71</accession>
<dbReference type="InterPro" id="IPR001128">
    <property type="entry name" value="Cyt_P450"/>
</dbReference>
<dbReference type="GO" id="GO:0006707">
    <property type="term" value="P:cholesterol catabolic process"/>
    <property type="evidence" value="ECO:0007669"/>
    <property type="project" value="InterPro"/>
</dbReference>